<evidence type="ECO:0000313" key="2">
    <source>
        <dbReference type="EMBL" id="SUI69313.1"/>
    </source>
</evidence>
<dbReference type="InterPro" id="IPR003615">
    <property type="entry name" value="HNH_nuc"/>
</dbReference>
<gene>
    <name evidence="2" type="ORF">NCTC10211_04373</name>
</gene>
<name>A0A379ZVP3_SERMA</name>
<evidence type="ECO:0000313" key="3">
    <source>
        <dbReference type="Proteomes" id="UP000254765"/>
    </source>
</evidence>
<protein>
    <recommendedName>
        <fullName evidence="1">HNH nuclease domain-containing protein</fullName>
    </recommendedName>
</protein>
<reference evidence="2 3" key="1">
    <citation type="submission" date="2018-06" db="EMBL/GenBank/DDBJ databases">
        <authorList>
            <consortium name="Pathogen Informatics"/>
            <person name="Doyle S."/>
        </authorList>
    </citation>
    <scope>NUCLEOTIDE SEQUENCE [LARGE SCALE GENOMIC DNA]</scope>
    <source>
        <strain evidence="2 3">NCTC10211</strain>
    </source>
</reference>
<accession>A0A379ZVP3</accession>
<dbReference type="Proteomes" id="UP000254765">
    <property type="component" value="Unassembled WGS sequence"/>
</dbReference>
<dbReference type="EMBL" id="UGYK01000002">
    <property type="protein sequence ID" value="SUI69313.1"/>
    <property type="molecule type" value="Genomic_DNA"/>
</dbReference>
<dbReference type="AlphaFoldDB" id="A0A379ZVP3"/>
<dbReference type="Pfam" id="PF13391">
    <property type="entry name" value="HNH_2"/>
    <property type="match status" value="1"/>
</dbReference>
<feature type="domain" description="HNH nuclease" evidence="1">
    <location>
        <begin position="23"/>
        <end position="74"/>
    </location>
</feature>
<proteinExistence type="predicted"/>
<organism evidence="2 3">
    <name type="scientific">Serratia marcescens</name>
    <dbReference type="NCBI Taxonomy" id="615"/>
    <lineage>
        <taxon>Bacteria</taxon>
        <taxon>Pseudomonadati</taxon>
        <taxon>Pseudomonadota</taxon>
        <taxon>Gammaproteobacteria</taxon>
        <taxon>Enterobacterales</taxon>
        <taxon>Yersiniaceae</taxon>
        <taxon>Serratia</taxon>
    </lineage>
</organism>
<sequence length="76" mass="8558">MIQARIGHGPYRDKMFKRWGNRCAVTGIAEPSILIASHIVAWSIATPEEKVDPHNGLPLIPNLDKLFDRGMISFCR</sequence>
<evidence type="ECO:0000259" key="1">
    <source>
        <dbReference type="Pfam" id="PF13391"/>
    </source>
</evidence>